<dbReference type="OrthoDB" id="9781630at2"/>
<dbReference type="PANTHER" id="PTHR43537:SF24">
    <property type="entry name" value="GLUCONATE OPERON TRANSCRIPTIONAL REPRESSOR"/>
    <property type="match status" value="1"/>
</dbReference>
<evidence type="ECO:0000256" key="1">
    <source>
        <dbReference type="ARBA" id="ARBA00023015"/>
    </source>
</evidence>
<dbReference type="PANTHER" id="PTHR43537">
    <property type="entry name" value="TRANSCRIPTIONAL REGULATOR, GNTR FAMILY"/>
    <property type="match status" value="1"/>
</dbReference>
<evidence type="ECO:0000313" key="5">
    <source>
        <dbReference type="EMBL" id="AEB12865.1"/>
    </source>
</evidence>
<keyword evidence="1" id="KW-0805">Transcription regulation</keyword>
<dbReference type="CDD" id="cd07377">
    <property type="entry name" value="WHTH_GntR"/>
    <property type="match status" value="1"/>
</dbReference>
<sequence length="224" mass="24742">MKQEFVRPGTVREAAYLHLRQAILAGTYPPGTRLGEAALAEALGVSRTPVREAMQRLAQEGLVEIIPAKGARVRVLSPAEVEEVYEVRALFEGEAARLAALRRPPHLLEEMEAALRELETLPPEAHHEQFAADGRFHALLLAASGNRTLEALFHSLDAVIGLIKQYTRDLSASPDAQAQHWAVLEAVRGGRAEEAAAAARAHVRHFKERVLKRLAHTLEERAWD</sequence>
<dbReference type="PROSITE" id="PS50949">
    <property type="entry name" value="HTH_GNTR"/>
    <property type="match status" value="1"/>
</dbReference>
<gene>
    <name evidence="5" type="ordered locus">Marky_2142</name>
</gene>
<dbReference type="Gene3D" id="1.10.10.10">
    <property type="entry name" value="Winged helix-like DNA-binding domain superfamily/Winged helix DNA-binding domain"/>
    <property type="match status" value="1"/>
</dbReference>
<dbReference type="InterPro" id="IPR036390">
    <property type="entry name" value="WH_DNA-bd_sf"/>
</dbReference>
<evidence type="ECO:0000256" key="2">
    <source>
        <dbReference type="ARBA" id="ARBA00023125"/>
    </source>
</evidence>
<dbReference type="GO" id="GO:0003700">
    <property type="term" value="F:DNA-binding transcription factor activity"/>
    <property type="evidence" value="ECO:0007669"/>
    <property type="project" value="InterPro"/>
</dbReference>
<dbReference type="Gene3D" id="1.20.120.530">
    <property type="entry name" value="GntR ligand-binding domain-like"/>
    <property type="match status" value="1"/>
</dbReference>
<dbReference type="AlphaFoldDB" id="F2NPT9"/>
<dbReference type="PRINTS" id="PR00035">
    <property type="entry name" value="HTHGNTR"/>
</dbReference>
<dbReference type="GO" id="GO:0003677">
    <property type="term" value="F:DNA binding"/>
    <property type="evidence" value="ECO:0007669"/>
    <property type="project" value="UniProtKB-KW"/>
</dbReference>
<feature type="domain" description="HTH gntR-type" evidence="4">
    <location>
        <begin position="9"/>
        <end position="76"/>
    </location>
</feature>
<proteinExistence type="predicted"/>
<dbReference type="STRING" id="869210.Marky_2142"/>
<accession>F2NPT9</accession>
<keyword evidence="2" id="KW-0238">DNA-binding</keyword>
<dbReference type="EMBL" id="CP002630">
    <property type="protein sequence ID" value="AEB12865.1"/>
    <property type="molecule type" value="Genomic_DNA"/>
</dbReference>
<keyword evidence="6" id="KW-1185">Reference proteome</keyword>
<evidence type="ECO:0000259" key="4">
    <source>
        <dbReference type="PROSITE" id="PS50949"/>
    </source>
</evidence>
<dbReference type="SUPFAM" id="SSF48008">
    <property type="entry name" value="GntR ligand-binding domain-like"/>
    <property type="match status" value="1"/>
</dbReference>
<dbReference type="Proteomes" id="UP000007030">
    <property type="component" value="Chromosome"/>
</dbReference>
<dbReference type="Pfam" id="PF07729">
    <property type="entry name" value="FCD"/>
    <property type="match status" value="1"/>
</dbReference>
<dbReference type="InterPro" id="IPR000524">
    <property type="entry name" value="Tscrpt_reg_HTH_GntR"/>
</dbReference>
<name>F2NPT9_MARHT</name>
<dbReference type="InterPro" id="IPR008920">
    <property type="entry name" value="TF_FadR/GntR_C"/>
</dbReference>
<organism evidence="5 6">
    <name type="scientific">Marinithermus hydrothermalis (strain DSM 14884 / JCM 11576 / T1)</name>
    <dbReference type="NCBI Taxonomy" id="869210"/>
    <lineage>
        <taxon>Bacteria</taxon>
        <taxon>Thermotogati</taxon>
        <taxon>Deinococcota</taxon>
        <taxon>Deinococci</taxon>
        <taxon>Thermales</taxon>
        <taxon>Thermaceae</taxon>
        <taxon>Marinithermus</taxon>
    </lineage>
</organism>
<dbReference type="Pfam" id="PF00392">
    <property type="entry name" value="GntR"/>
    <property type="match status" value="1"/>
</dbReference>
<protein>
    <submittedName>
        <fullName evidence="5">Transcriptional regulator, GntR family</fullName>
    </submittedName>
</protein>
<dbReference type="SMART" id="SM00345">
    <property type="entry name" value="HTH_GNTR"/>
    <property type="match status" value="1"/>
</dbReference>
<evidence type="ECO:0000313" key="6">
    <source>
        <dbReference type="Proteomes" id="UP000007030"/>
    </source>
</evidence>
<dbReference type="eggNOG" id="COG1802">
    <property type="taxonomic scope" value="Bacteria"/>
</dbReference>
<dbReference type="RefSeq" id="WP_013704910.1">
    <property type="nucleotide sequence ID" value="NC_015387.1"/>
</dbReference>
<reference evidence="5 6" key="1">
    <citation type="journal article" date="2012" name="Stand. Genomic Sci.">
        <title>Complete genome sequence of the aerobic, heterotroph Marinithermus hydrothermalis type strain (T1(T)) from a deep-sea hydrothermal vent chimney.</title>
        <authorList>
            <person name="Copeland A."/>
            <person name="Gu W."/>
            <person name="Yasawong M."/>
            <person name="Lapidus A."/>
            <person name="Lucas S."/>
            <person name="Deshpande S."/>
            <person name="Pagani I."/>
            <person name="Tapia R."/>
            <person name="Cheng J.F."/>
            <person name="Goodwin L.A."/>
            <person name="Pitluck S."/>
            <person name="Liolios K."/>
            <person name="Ivanova N."/>
            <person name="Mavromatis K."/>
            <person name="Mikhailova N."/>
            <person name="Pati A."/>
            <person name="Chen A."/>
            <person name="Palaniappan K."/>
            <person name="Land M."/>
            <person name="Pan C."/>
            <person name="Brambilla E.M."/>
            <person name="Rohde M."/>
            <person name="Tindall B.J."/>
            <person name="Sikorski J."/>
            <person name="Goker M."/>
            <person name="Detter J.C."/>
            <person name="Bristow J."/>
            <person name="Eisen J.A."/>
            <person name="Markowitz V."/>
            <person name="Hugenholtz P."/>
            <person name="Kyrpides N.C."/>
            <person name="Klenk H.P."/>
            <person name="Woyke T."/>
        </authorList>
    </citation>
    <scope>NUCLEOTIDE SEQUENCE [LARGE SCALE GENOMIC DNA]</scope>
    <source>
        <strain evidence="6">DSM 14884 / JCM 11576 / T1</strain>
    </source>
</reference>
<dbReference type="InterPro" id="IPR011711">
    <property type="entry name" value="GntR_C"/>
</dbReference>
<keyword evidence="3" id="KW-0804">Transcription</keyword>
<dbReference type="SMART" id="SM00895">
    <property type="entry name" value="FCD"/>
    <property type="match status" value="1"/>
</dbReference>
<dbReference type="InterPro" id="IPR036388">
    <property type="entry name" value="WH-like_DNA-bd_sf"/>
</dbReference>
<dbReference type="KEGG" id="mhd:Marky_2142"/>
<dbReference type="HOGENOM" id="CLU_017584_5_1_0"/>
<evidence type="ECO:0000256" key="3">
    <source>
        <dbReference type="ARBA" id="ARBA00023163"/>
    </source>
</evidence>
<dbReference type="SUPFAM" id="SSF46785">
    <property type="entry name" value="Winged helix' DNA-binding domain"/>
    <property type="match status" value="1"/>
</dbReference>